<dbReference type="Gene3D" id="3.20.20.80">
    <property type="entry name" value="Glycosidases"/>
    <property type="match status" value="1"/>
</dbReference>
<dbReference type="InterPro" id="IPR006047">
    <property type="entry name" value="GH13_cat_dom"/>
</dbReference>
<dbReference type="PANTHER" id="PTHR10357">
    <property type="entry name" value="ALPHA-AMYLASE FAMILY MEMBER"/>
    <property type="match status" value="1"/>
</dbReference>
<reference evidence="3" key="1">
    <citation type="submission" date="2018-07" db="EMBL/GenBank/DDBJ databases">
        <authorList>
            <person name="Quirk P.G."/>
            <person name="Krulwich T.A."/>
        </authorList>
    </citation>
    <scope>NUCLEOTIDE SEQUENCE</scope>
</reference>
<name>A0A336LNX6_CULSO</name>
<sequence>MKSDFSHKRVAIMKSPIIFIIFAIHSVYAQKWHENANFYQIYPRSFKDSDGDGIGDIQGVISNLRYLQELGIDGIWLNPIMKSPQIDAGYDISDYREIEPLFAHLHTKSK</sequence>
<dbReference type="Pfam" id="PF00128">
    <property type="entry name" value="Alpha-amylase"/>
    <property type="match status" value="1"/>
</dbReference>
<dbReference type="VEuPathDB" id="VectorBase:CSON015621"/>
<accession>A0A336LNX6</accession>
<evidence type="ECO:0000313" key="3">
    <source>
        <dbReference type="EMBL" id="SSX19864.1"/>
    </source>
</evidence>
<dbReference type="AlphaFoldDB" id="A0A336LNX6"/>
<gene>
    <name evidence="3" type="primary">CSON015621</name>
</gene>
<dbReference type="PANTHER" id="PTHR10357:SF179">
    <property type="entry name" value="NEUTRAL AND BASIC AMINO ACID TRANSPORT PROTEIN RBAT"/>
    <property type="match status" value="1"/>
</dbReference>
<evidence type="ECO:0000259" key="2">
    <source>
        <dbReference type="Pfam" id="PF00128"/>
    </source>
</evidence>
<organism evidence="3">
    <name type="scientific">Culicoides sonorensis</name>
    <name type="common">Biting midge</name>
    <dbReference type="NCBI Taxonomy" id="179676"/>
    <lineage>
        <taxon>Eukaryota</taxon>
        <taxon>Metazoa</taxon>
        <taxon>Ecdysozoa</taxon>
        <taxon>Arthropoda</taxon>
        <taxon>Hexapoda</taxon>
        <taxon>Insecta</taxon>
        <taxon>Pterygota</taxon>
        <taxon>Neoptera</taxon>
        <taxon>Endopterygota</taxon>
        <taxon>Diptera</taxon>
        <taxon>Nematocera</taxon>
        <taxon>Chironomoidea</taxon>
        <taxon>Ceratopogonidae</taxon>
        <taxon>Ceratopogoninae</taxon>
        <taxon>Culicoides</taxon>
        <taxon>Monoculicoides</taxon>
    </lineage>
</organism>
<dbReference type="SUPFAM" id="SSF51445">
    <property type="entry name" value="(Trans)glycosidases"/>
    <property type="match status" value="1"/>
</dbReference>
<proteinExistence type="predicted"/>
<keyword evidence="1" id="KW-0732">Signal</keyword>
<evidence type="ECO:0000256" key="1">
    <source>
        <dbReference type="ARBA" id="ARBA00022729"/>
    </source>
</evidence>
<dbReference type="GO" id="GO:0004556">
    <property type="term" value="F:alpha-amylase activity"/>
    <property type="evidence" value="ECO:0007669"/>
    <property type="project" value="TreeGrafter"/>
</dbReference>
<dbReference type="InterPro" id="IPR017853">
    <property type="entry name" value="GH"/>
</dbReference>
<protein>
    <submittedName>
        <fullName evidence="3">CSON015621 protein</fullName>
    </submittedName>
</protein>
<dbReference type="GO" id="GO:0009313">
    <property type="term" value="P:oligosaccharide catabolic process"/>
    <property type="evidence" value="ECO:0007669"/>
    <property type="project" value="TreeGrafter"/>
</dbReference>
<feature type="domain" description="Glycosyl hydrolase family 13 catalytic" evidence="2">
    <location>
        <begin position="40"/>
        <end position="103"/>
    </location>
</feature>
<dbReference type="EMBL" id="UFQT01000099">
    <property type="protein sequence ID" value="SSX19864.1"/>
    <property type="molecule type" value="Genomic_DNA"/>
</dbReference>